<evidence type="ECO:0000313" key="10">
    <source>
        <dbReference type="Proteomes" id="UP001596456"/>
    </source>
</evidence>
<gene>
    <name evidence="9" type="ORF">ACFQPS_09545</name>
</gene>
<dbReference type="RefSeq" id="WP_377358463.1">
    <property type="nucleotide sequence ID" value="NZ_JBHTCM010000010.1"/>
</dbReference>
<evidence type="ECO:0000259" key="8">
    <source>
        <dbReference type="Pfam" id="PF00535"/>
    </source>
</evidence>
<evidence type="ECO:0000256" key="3">
    <source>
        <dbReference type="ARBA" id="ARBA00022679"/>
    </source>
</evidence>
<evidence type="ECO:0000256" key="2">
    <source>
        <dbReference type="ARBA" id="ARBA00022676"/>
    </source>
</evidence>
<evidence type="ECO:0000256" key="1">
    <source>
        <dbReference type="ARBA" id="ARBA00022475"/>
    </source>
</evidence>
<accession>A0ABW2KWQ2</accession>
<proteinExistence type="predicted"/>
<dbReference type="CDD" id="cd04179">
    <property type="entry name" value="DPM_DPG-synthase_like"/>
    <property type="match status" value="1"/>
</dbReference>
<evidence type="ECO:0000256" key="6">
    <source>
        <dbReference type="ARBA" id="ARBA00022989"/>
    </source>
</evidence>
<evidence type="ECO:0000256" key="4">
    <source>
        <dbReference type="ARBA" id="ARBA00022692"/>
    </source>
</evidence>
<keyword evidence="3" id="KW-0808">Transferase</keyword>
<protein>
    <submittedName>
        <fullName evidence="9">Glycosyltransferase family 2 protein</fullName>
    </submittedName>
</protein>
<reference evidence="10" key="1">
    <citation type="journal article" date="2019" name="Int. J. Syst. Evol. Microbiol.">
        <title>The Global Catalogue of Microorganisms (GCM) 10K type strain sequencing project: providing services to taxonomists for standard genome sequencing and annotation.</title>
        <authorList>
            <consortium name="The Broad Institute Genomics Platform"/>
            <consortium name="The Broad Institute Genome Sequencing Center for Infectious Disease"/>
            <person name="Wu L."/>
            <person name="Ma J."/>
        </authorList>
    </citation>
    <scope>NUCLEOTIDE SEQUENCE [LARGE SCALE GENOMIC DNA]</scope>
    <source>
        <strain evidence="10">CGMCC 1.16275</strain>
    </source>
</reference>
<evidence type="ECO:0000256" key="5">
    <source>
        <dbReference type="ARBA" id="ARBA00022985"/>
    </source>
</evidence>
<keyword evidence="10" id="KW-1185">Reference proteome</keyword>
<sequence length="236" mass="25868">MLRYSLVIPVLNEQDNVLPLVEELYAVLDPGFELIFVDDGSTDATAERLAAAKGRFPGLRLIRHAGRAGKSAALRTGINAATAPWIVTMDGDGQNDPRDVPRLLAAAEADPAVALVAGLRRKRDDIWRKRVASRIGNGIRRALLRDDCPDTACGLKAIRRDVFLGLPFFDSLHRFFPALVRRHGHAVAMVPVNDRARRAGVSKYTNWGRAVAGLFDLAGVVWLMRRTTLPTAATEI</sequence>
<evidence type="ECO:0000256" key="7">
    <source>
        <dbReference type="ARBA" id="ARBA00023136"/>
    </source>
</evidence>
<feature type="domain" description="Glycosyltransferase 2-like" evidence="8">
    <location>
        <begin position="5"/>
        <end position="163"/>
    </location>
</feature>
<keyword evidence="7" id="KW-0472">Membrane</keyword>
<dbReference type="InterPro" id="IPR050256">
    <property type="entry name" value="Glycosyltransferase_2"/>
</dbReference>
<dbReference type="InterPro" id="IPR001173">
    <property type="entry name" value="Glyco_trans_2-like"/>
</dbReference>
<organism evidence="9 10">
    <name type="scientific">Rhodocista pekingensis</name>
    <dbReference type="NCBI Taxonomy" id="201185"/>
    <lineage>
        <taxon>Bacteria</taxon>
        <taxon>Pseudomonadati</taxon>
        <taxon>Pseudomonadota</taxon>
        <taxon>Alphaproteobacteria</taxon>
        <taxon>Rhodospirillales</taxon>
        <taxon>Azospirillaceae</taxon>
        <taxon>Rhodocista</taxon>
    </lineage>
</organism>
<keyword evidence="6" id="KW-1133">Transmembrane helix</keyword>
<dbReference type="InterPro" id="IPR029044">
    <property type="entry name" value="Nucleotide-diphossugar_trans"/>
</dbReference>
<evidence type="ECO:0000313" key="9">
    <source>
        <dbReference type="EMBL" id="MFC7333405.1"/>
    </source>
</evidence>
<name>A0ABW2KWQ2_9PROT</name>
<dbReference type="PANTHER" id="PTHR48090:SF3">
    <property type="entry name" value="UNDECAPRENYL-PHOSPHATE 4-DEOXY-4-FORMAMIDO-L-ARABINOSE TRANSFERASE"/>
    <property type="match status" value="1"/>
</dbReference>
<keyword evidence="5" id="KW-0448">Lipopolysaccharide biosynthesis</keyword>
<dbReference type="Gene3D" id="3.90.550.10">
    <property type="entry name" value="Spore Coat Polysaccharide Biosynthesis Protein SpsA, Chain A"/>
    <property type="match status" value="1"/>
</dbReference>
<dbReference type="EMBL" id="JBHTCM010000010">
    <property type="protein sequence ID" value="MFC7333405.1"/>
    <property type="molecule type" value="Genomic_DNA"/>
</dbReference>
<dbReference type="PANTHER" id="PTHR48090">
    <property type="entry name" value="UNDECAPRENYL-PHOSPHATE 4-DEOXY-4-FORMAMIDO-L-ARABINOSE TRANSFERASE-RELATED"/>
    <property type="match status" value="1"/>
</dbReference>
<keyword evidence="1" id="KW-1003">Cell membrane</keyword>
<keyword evidence="2" id="KW-0328">Glycosyltransferase</keyword>
<dbReference type="SUPFAM" id="SSF53448">
    <property type="entry name" value="Nucleotide-diphospho-sugar transferases"/>
    <property type="match status" value="1"/>
</dbReference>
<keyword evidence="4" id="KW-0812">Transmembrane</keyword>
<comment type="caution">
    <text evidence="9">The sequence shown here is derived from an EMBL/GenBank/DDBJ whole genome shotgun (WGS) entry which is preliminary data.</text>
</comment>
<dbReference type="Proteomes" id="UP001596456">
    <property type="component" value="Unassembled WGS sequence"/>
</dbReference>
<dbReference type="Pfam" id="PF00535">
    <property type="entry name" value="Glycos_transf_2"/>
    <property type="match status" value="1"/>
</dbReference>